<dbReference type="InterPro" id="IPR036085">
    <property type="entry name" value="PAZ_dom_sf"/>
</dbReference>
<dbReference type="Gene3D" id="2.170.260.10">
    <property type="entry name" value="paz domain"/>
    <property type="match status" value="1"/>
</dbReference>
<dbReference type="Proteomes" id="UP000095281">
    <property type="component" value="Unplaced"/>
</dbReference>
<evidence type="ECO:0000313" key="3">
    <source>
        <dbReference type="WBParaSite" id="MhA1_Contig671.frz3.gene8"/>
    </source>
</evidence>
<accession>A0A1I8BWE6</accession>
<keyword evidence="2" id="KW-1185">Reference proteome</keyword>
<name>A0A1I8BWE6_MELHA</name>
<keyword evidence="1" id="KW-0175">Coiled coil</keyword>
<evidence type="ECO:0000313" key="2">
    <source>
        <dbReference type="Proteomes" id="UP000095281"/>
    </source>
</evidence>
<sequence length="267" mass="31200">MNFNALNIWAVWGLIDEENNEQDSSSKNKEAVENKETEIIVPEIGETTTINENAQEKIKTEEDILNETNEKILEIVLGSDEDDDANKPLDWVAEMEKKEENIKEEIKDEMNEDKEENPFIEPKCVNPEKPLNVNIIKRRSMPLIEYLCQLRNCVLKEMHVLFYNLDTRREIIRHLQNYVQLRTAHLTLSRNFIVRCNDLTVQSACHVPAMGGYLGITVRGYYYVKHNFKLRHPYLPCVIEFGGGHHRSYYPLEVLCVTEKNKQMKGF</sequence>
<organism evidence="2 3">
    <name type="scientific">Meloidogyne hapla</name>
    <name type="common">Root-knot nematode worm</name>
    <dbReference type="NCBI Taxonomy" id="6305"/>
    <lineage>
        <taxon>Eukaryota</taxon>
        <taxon>Metazoa</taxon>
        <taxon>Ecdysozoa</taxon>
        <taxon>Nematoda</taxon>
        <taxon>Chromadorea</taxon>
        <taxon>Rhabditida</taxon>
        <taxon>Tylenchina</taxon>
        <taxon>Tylenchomorpha</taxon>
        <taxon>Tylenchoidea</taxon>
        <taxon>Meloidogynidae</taxon>
        <taxon>Meloidogyninae</taxon>
        <taxon>Meloidogyne</taxon>
    </lineage>
</organism>
<dbReference type="WBParaSite" id="MhA1_Contig671.frz3.gene8">
    <property type="protein sequence ID" value="MhA1_Contig671.frz3.gene8"/>
    <property type="gene ID" value="MhA1_Contig671.frz3.gene8"/>
</dbReference>
<dbReference type="SUPFAM" id="SSF101690">
    <property type="entry name" value="PAZ domain"/>
    <property type="match status" value="1"/>
</dbReference>
<reference evidence="3" key="1">
    <citation type="submission" date="2016-11" db="UniProtKB">
        <authorList>
            <consortium name="WormBaseParasite"/>
        </authorList>
    </citation>
    <scope>IDENTIFICATION</scope>
</reference>
<dbReference type="AlphaFoldDB" id="A0A1I8BWE6"/>
<protein>
    <submittedName>
        <fullName evidence="3">PAZ domain-containing protein</fullName>
    </submittedName>
</protein>
<feature type="coiled-coil region" evidence="1">
    <location>
        <begin position="15"/>
        <end position="116"/>
    </location>
</feature>
<evidence type="ECO:0000256" key="1">
    <source>
        <dbReference type="SAM" id="Coils"/>
    </source>
</evidence>
<proteinExistence type="predicted"/>
<dbReference type="CDD" id="cd02846">
    <property type="entry name" value="PAZ_argonaute_like"/>
    <property type="match status" value="1"/>
</dbReference>